<comment type="caution">
    <text evidence="2">The sequence shown here is derived from an EMBL/GenBank/DDBJ whole genome shotgun (WGS) entry which is preliminary data.</text>
</comment>
<feature type="transmembrane region" description="Helical" evidence="1">
    <location>
        <begin position="122"/>
        <end position="143"/>
    </location>
</feature>
<keyword evidence="1" id="KW-0812">Transmembrane</keyword>
<evidence type="ECO:0000313" key="2">
    <source>
        <dbReference type="EMBL" id="GEM77065.1"/>
    </source>
</evidence>
<dbReference type="AlphaFoldDB" id="A0A511QID0"/>
<feature type="transmembrane region" description="Helical" evidence="1">
    <location>
        <begin position="403"/>
        <end position="425"/>
    </location>
</feature>
<feature type="transmembrane region" description="Helical" evidence="1">
    <location>
        <begin position="155"/>
        <end position="174"/>
    </location>
</feature>
<keyword evidence="1" id="KW-0472">Membrane</keyword>
<feature type="transmembrane region" description="Helical" evidence="1">
    <location>
        <begin position="310"/>
        <end position="335"/>
    </location>
</feature>
<accession>A0A511QID0</accession>
<feature type="transmembrane region" description="Helical" evidence="1">
    <location>
        <begin position="379"/>
        <end position="397"/>
    </location>
</feature>
<feature type="transmembrane region" description="Helical" evidence="1">
    <location>
        <begin position="180"/>
        <end position="201"/>
    </location>
</feature>
<feature type="transmembrane region" description="Helical" evidence="1">
    <location>
        <begin position="234"/>
        <end position="253"/>
    </location>
</feature>
<feature type="transmembrane region" description="Helical" evidence="1">
    <location>
        <begin position="347"/>
        <end position="367"/>
    </location>
</feature>
<feature type="transmembrane region" description="Helical" evidence="1">
    <location>
        <begin position="86"/>
        <end position="110"/>
    </location>
</feature>
<feature type="transmembrane region" description="Helical" evidence="1">
    <location>
        <begin position="50"/>
        <end position="74"/>
    </location>
</feature>
<keyword evidence="1" id="KW-1133">Transmembrane helix</keyword>
<feature type="transmembrane region" description="Helical" evidence="1">
    <location>
        <begin position="265"/>
        <end position="289"/>
    </location>
</feature>
<sequence>MRHVLCKITSETEKIAVTIFFVNIFAYGRGLFATIFATRVSTEGIVILSYVMSIINVVNMVIFGMLSIIGMEVAKAKNNIEYQQCLASFFTVSCMISCAVIIFMSVFMFISSQTHGELSVKFIITYLFGLIPFIFSTTLRYFLLSHSYTSIIRKTNIITFVLCILFTLIIHYFFELSIISFSIGCGVGFVYNLFHLLYFSIKKEVVTYDLFSYLKGINRTKIVNLIYEGCKVSVVYASDAIVIAIIILLTLTYQEHYVIAIQVSLQIFLFTSFWITGFSNGIMITLPKYQSIKQSKKAMIIVINYILKSALKYSILVSLILIPCLGIILTSIFNLSGDSYKVASQEAYLILILIFFDFIRQSLFYILRLFNKVNLAIGISYSFFFCSVLMMIIFLNLRNSPVTFLIFYIGACICISGCFLCNLYGRQFTRR</sequence>
<dbReference type="EMBL" id="BJXJ01000039">
    <property type="protein sequence ID" value="GEM77065.1"/>
    <property type="molecule type" value="Genomic_DNA"/>
</dbReference>
<name>A0A511QID0_9VIBR</name>
<protein>
    <submittedName>
        <fullName evidence="2">Uncharacterized protein</fullName>
    </submittedName>
</protein>
<gene>
    <name evidence="2" type="ORF">VSA01S_31770</name>
</gene>
<reference evidence="2 3" key="1">
    <citation type="submission" date="2019-07" db="EMBL/GenBank/DDBJ databases">
        <title>Whole genome shotgun sequence of Vibrio sagamiensis NBRC 104589.</title>
        <authorList>
            <person name="Hosoyama A."/>
            <person name="Uohara A."/>
            <person name="Ohji S."/>
            <person name="Ichikawa N."/>
        </authorList>
    </citation>
    <scope>NUCLEOTIDE SEQUENCE [LARGE SCALE GENOMIC DNA]</scope>
    <source>
        <strain evidence="2 3">NBRC 104589</strain>
    </source>
</reference>
<organism evidence="2 3">
    <name type="scientific">Vibrio sagamiensis NBRC 104589</name>
    <dbReference type="NCBI Taxonomy" id="1219064"/>
    <lineage>
        <taxon>Bacteria</taxon>
        <taxon>Pseudomonadati</taxon>
        <taxon>Pseudomonadota</taxon>
        <taxon>Gammaproteobacteria</taxon>
        <taxon>Vibrionales</taxon>
        <taxon>Vibrionaceae</taxon>
        <taxon>Vibrio</taxon>
    </lineage>
</organism>
<evidence type="ECO:0000313" key="3">
    <source>
        <dbReference type="Proteomes" id="UP000321922"/>
    </source>
</evidence>
<keyword evidence="3" id="KW-1185">Reference proteome</keyword>
<feature type="transmembrane region" description="Helical" evidence="1">
    <location>
        <begin position="15"/>
        <end position="38"/>
    </location>
</feature>
<evidence type="ECO:0000256" key="1">
    <source>
        <dbReference type="SAM" id="Phobius"/>
    </source>
</evidence>
<proteinExistence type="predicted"/>
<dbReference type="Proteomes" id="UP000321922">
    <property type="component" value="Unassembled WGS sequence"/>
</dbReference>